<organism evidence="1 2">
    <name type="scientific">Weissella kandleri</name>
    <dbReference type="NCBI Taxonomy" id="1616"/>
    <lineage>
        <taxon>Bacteria</taxon>
        <taxon>Bacillati</taxon>
        <taxon>Bacillota</taxon>
        <taxon>Bacilli</taxon>
        <taxon>Lactobacillales</taxon>
        <taxon>Lactobacillaceae</taxon>
        <taxon>Weissella</taxon>
    </lineage>
</organism>
<comment type="caution">
    <text evidence="1">The sequence shown here is derived from an EMBL/GenBank/DDBJ whole genome shotgun (WGS) entry which is preliminary data.</text>
</comment>
<evidence type="ECO:0000313" key="2">
    <source>
        <dbReference type="Proteomes" id="UP000051655"/>
    </source>
</evidence>
<name>A0A0R2JMA0_9LACO</name>
<dbReference type="AlphaFoldDB" id="A0A0R2JMA0"/>
<keyword evidence="2" id="KW-1185">Reference proteome</keyword>
<protein>
    <submittedName>
        <fullName evidence="1">Uncharacterized protein</fullName>
    </submittedName>
</protein>
<reference evidence="1 2" key="1">
    <citation type="journal article" date="2015" name="Genome Announc.">
        <title>Expanding the biotechnology potential of lactobacilli through comparative genomics of 213 strains and associated genera.</title>
        <authorList>
            <person name="Sun Z."/>
            <person name="Harris H.M."/>
            <person name="McCann A."/>
            <person name="Guo C."/>
            <person name="Argimon S."/>
            <person name="Zhang W."/>
            <person name="Yang X."/>
            <person name="Jeffery I.B."/>
            <person name="Cooney J.C."/>
            <person name="Kagawa T.F."/>
            <person name="Liu W."/>
            <person name="Song Y."/>
            <person name="Salvetti E."/>
            <person name="Wrobel A."/>
            <person name="Rasinkangas P."/>
            <person name="Parkhill J."/>
            <person name="Rea M.C."/>
            <person name="O'Sullivan O."/>
            <person name="Ritari J."/>
            <person name="Douillard F.P."/>
            <person name="Paul Ross R."/>
            <person name="Yang R."/>
            <person name="Briner A.E."/>
            <person name="Felis G.E."/>
            <person name="de Vos W.M."/>
            <person name="Barrangou R."/>
            <person name="Klaenhammer T.R."/>
            <person name="Caufield P.W."/>
            <person name="Cui Y."/>
            <person name="Zhang H."/>
            <person name="O'Toole P.W."/>
        </authorList>
    </citation>
    <scope>NUCLEOTIDE SEQUENCE [LARGE SCALE GENOMIC DNA]</scope>
    <source>
        <strain evidence="1 2">DSM 20593</strain>
    </source>
</reference>
<dbReference type="GO" id="GO:0006310">
    <property type="term" value="P:DNA recombination"/>
    <property type="evidence" value="ECO:0007669"/>
    <property type="project" value="InterPro"/>
</dbReference>
<dbReference type="EMBL" id="JQBP01000003">
    <property type="protein sequence ID" value="KRN75204.1"/>
    <property type="molecule type" value="Genomic_DNA"/>
</dbReference>
<dbReference type="Proteomes" id="UP000051655">
    <property type="component" value="Unassembled WGS sequence"/>
</dbReference>
<accession>A0A0R2JMA0</accession>
<dbReference type="PATRIC" id="fig|1616.3.peg.988"/>
<sequence length="70" mass="8126">MLVDKYWNVILITTKTKAGNRVVRLNKRTIDVLKHYQASILHQFLKNGQKATGLVFTKDDLQLLHQFSKS</sequence>
<dbReference type="GO" id="GO:0003677">
    <property type="term" value="F:DNA binding"/>
    <property type="evidence" value="ECO:0007669"/>
    <property type="project" value="InterPro"/>
</dbReference>
<dbReference type="GO" id="GO:0015074">
    <property type="term" value="P:DNA integration"/>
    <property type="evidence" value="ECO:0007669"/>
    <property type="project" value="InterPro"/>
</dbReference>
<evidence type="ECO:0000313" key="1">
    <source>
        <dbReference type="EMBL" id="KRN75204.1"/>
    </source>
</evidence>
<gene>
    <name evidence="1" type="ORF">IV73_GL000966</name>
</gene>
<proteinExistence type="predicted"/>
<dbReference type="InterPro" id="IPR013762">
    <property type="entry name" value="Integrase-like_cat_sf"/>
</dbReference>
<dbReference type="Gene3D" id="1.10.443.10">
    <property type="entry name" value="Intergrase catalytic core"/>
    <property type="match status" value="1"/>
</dbReference>